<dbReference type="Gene3D" id="3.40.50.150">
    <property type="entry name" value="Vaccinia Virus protein VP39"/>
    <property type="match status" value="1"/>
</dbReference>
<dbReference type="Proteomes" id="UP001610432">
    <property type="component" value="Unassembled WGS sequence"/>
</dbReference>
<keyword evidence="9" id="KW-1185">Reference proteome</keyword>
<keyword evidence="5" id="KW-0472">Membrane</keyword>
<evidence type="ECO:0000256" key="3">
    <source>
        <dbReference type="ARBA" id="ARBA00022691"/>
    </source>
</evidence>
<dbReference type="SUPFAM" id="SSF53335">
    <property type="entry name" value="S-adenosyl-L-methionine-dependent methyltransferases"/>
    <property type="match status" value="1"/>
</dbReference>
<accession>A0ABR4LNW8</accession>
<feature type="transmembrane region" description="Helical" evidence="5">
    <location>
        <begin position="70"/>
        <end position="92"/>
    </location>
</feature>
<dbReference type="InterPro" id="IPR036390">
    <property type="entry name" value="WH_DNA-bd_sf"/>
</dbReference>
<reference evidence="8 9" key="1">
    <citation type="submission" date="2024-07" db="EMBL/GenBank/DDBJ databases">
        <title>Section-level genome sequencing and comparative genomics of Aspergillus sections Usti and Cavernicolus.</title>
        <authorList>
            <consortium name="Lawrence Berkeley National Laboratory"/>
            <person name="Nybo J.L."/>
            <person name="Vesth T.C."/>
            <person name="Theobald S."/>
            <person name="Frisvad J.C."/>
            <person name="Larsen T.O."/>
            <person name="Kjaerboelling I."/>
            <person name="Rothschild-Mancinelli K."/>
            <person name="Lyhne E.K."/>
            <person name="Kogle M.E."/>
            <person name="Barry K."/>
            <person name="Clum A."/>
            <person name="Na H."/>
            <person name="Ledsgaard L."/>
            <person name="Lin J."/>
            <person name="Lipzen A."/>
            <person name="Kuo A."/>
            <person name="Riley R."/>
            <person name="Mondo S."/>
            <person name="Labutti K."/>
            <person name="Haridas S."/>
            <person name="Pangalinan J."/>
            <person name="Salamov A.A."/>
            <person name="Simmons B.A."/>
            <person name="Magnuson J.K."/>
            <person name="Chen J."/>
            <person name="Drula E."/>
            <person name="Henrissat B."/>
            <person name="Wiebenga A."/>
            <person name="Lubbers R.J."/>
            <person name="Gomes A.C."/>
            <person name="Macurrencykelacurrency M.R."/>
            <person name="Stajich J."/>
            <person name="Grigoriev I.V."/>
            <person name="Mortensen U.H."/>
            <person name="De Vries R.P."/>
            <person name="Baker S.E."/>
            <person name="Andersen M.R."/>
        </authorList>
    </citation>
    <scope>NUCLEOTIDE SEQUENCE [LARGE SCALE GENOMIC DNA]</scope>
    <source>
        <strain evidence="8 9">CBS 449.75</strain>
    </source>
</reference>
<feature type="domain" description="O-methyltransferase C-terminal" evidence="6">
    <location>
        <begin position="426"/>
        <end position="573"/>
    </location>
</feature>
<dbReference type="PROSITE" id="PS51683">
    <property type="entry name" value="SAM_OMT_II"/>
    <property type="match status" value="1"/>
</dbReference>
<feature type="transmembrane region" description="Helical" evidence="5">
    <location>
        <begin position="154"/>
        <end position="172"/>
    </location>
</feature>
<feature type="region of interest" description="Disordered" evidence="4">
    <location>
        <begin position="210"/>
        <end position="230"/>
    </location>
</feature>
<name>A0ABR4LNW8_9EURO</name>
<dbReference type="Pfam" id="PF20684">
    <property type="entry name" value="Fung_rhodopsin"/>
    <property type="match status" value="1"/>
</dbReference>
<dbReference type="EMBL" id="JBFXLQ010000035">
    <property type="protein sequence ID" value="KAL2865062.1"/>
    <property type="molecule type" value="Genomic_DNA"/>
</dbReference>
<dbReference type="SUPFAM" id="SSF46785">
    <property type="entry name" value="Winged helix' DNA-binding domain"/>
    <property type="match status" value="1"/>
</dbReference>
<dbReference type="RefSeq" id="XP_070884041.1">
    <property type="nucleotide sequence ID" value="XM_071033425.1"/>
</dbReference>
<dbReference type="InterPro" id="IPR049326">
    <property type="entry name" value="Rhodopsin_dom_fungi"/>
</dbReference>
<comment type="caution">
    <text evidence="8">The sequence shown here is derived from an EMBL/GenBank/DDBJ whole genome shotgun (WGS) entry which is preliminary data.</text>
</comment>
<evidence type="ECO:0000256" key="5">
    <source>
        <dbReference type="SAM" id="Phobius"/>
    </source>
</evidence>
<keyword evidence="5" id="KW-0812">Transmembrane</keyword>
<dbReference type="GeneID" id="98148497"/>
<dbReference type="CDD" id="cd02440">
    <property type="entry name" value="AdoMet_MTases"/>
    <property type="match status" value="1"/>
</dbReference>
<dbReference type="Gene3D" id="1.10.10.10">
    <property type="entry name" value="Winged helix-like DNA-binding domain superfamily/Winged helix DNA-binding domain"/>
    <property type="match status" value="1"/>
</dbReference>
<feature type="domain" description="Rhodopsin" evidence="7">
    <location>
        <begin position="35"/>
        <end position="194"/>
    </location>
</feature>
<gene>
    <name evidence="8" type="ORF">BJX67DRAFT_383272</name>
</gene>
<keyword evidence="5" id="KW-1133">Transmembrane helix</keyword>
<organism evidence="8 9">
    <name type="scientific">Aspergillus lucknowensis</name>
    <dbReference type="NCBI Taxonomy" id="176173"/>
    <lineage>
        <taxon>Eukaryota</taxon>
        <taxon>Fungi</taxon>
        <taxon>Dikarya</taxon>
        <taxon>Ascomycota</taxon>
        <taxon>Pezizomycotina</taxon>
        <taxon>Eurotiomycetes</taxon>
        <taxon>Eurotiomycetidae</taxon>
        <taxon>Eurotiales</taxon>
        <taxon>Aspergillaceae</taxon>
        <taxon>Aspergillus</taxon>
        <taxon>Aspergillus subgen. Nidulantes</taxon>
    </lineage>
</organism>
<evidence type="ECO:0000259" key="7">
    <source>
        <dbReference type="Pfam" id="PF20684"/>
    </source>
</evidence>
<keyword evidence="2" id="KW-0808">Transferase</keyword>
<evidence type="ECO:0000256" key="2">
    <source>
        <dbReference type="ARBA" id="ARBA00022679"/>
    </source>
</evidence>
<dbReference type="GO" id="GO:0032259">
    <property type="term" value="P:methylation"/>
    <property type="evidence" value="ECO:0007669"/>
    <property type="project" value="UniProtKB-KW"/>
</dbReference>
<evidence type="ECO:0000259" key="6">
    <source>
        <dbReference type="Pfam" id="PF00891"/>
    </source>
</evidence>
<dbReference type="PANTHER" id="PTHR43712:SF12">
    <property type="entry name" value="STERIGMATOCYSTIN 8-O-METHYLTRANSFERASE"/>
    <property type="match status" value="1"/>
</dbReference>
<dbReference type="InterPro" id="IPR029063">
    <property type="entry name" value="SAM-dependent_MTases_sf"/>
</dbReference>
<dbReference type="GO" id="GO:0008168">
    <property type="term" value="F:methyltransferase activity"/>
    <property type="evidence" value="ECO:0007669"/>
    <property type="project" value="UniProtKB-KW"/>
</dbReference>
<evidence type="ECO:0000313" key="8">
    <source>
        <dbReference type="EMBL" id="KAL2865062.1"/>
    </source>
</evidence>
<keyword evidence="3" id="KW-0949">S-adenosyl-L-methionine</keyword>
<keyword evidence="1 8" id="KW-0489">Methyltransferase</keyword>
<feature type="transmembrane region" description="Helical" evidence="5">
    <location>
        <begin position="117"/>
        <end position="142"/>
    </location>
</feature>
<dbReference type="InterPro" id="IPR036388">
    <property type="entry name" value="WH-like_DNA-bd_sf"/>
</dbReference>
<protein>
    <submittedName>
        <fullName evidence="8">S-adenosyl-L-methionine-dependent methyltransferase</fullName>
    </submittedName>
</protein>
<evidence type="ECO:0000313" key="9">
    <source>
        <dbReference type="Proteomes" id="UP001610432"/>
    </source>
</evidence>
<proteinExistence type="predicted"/>
<dbReference type="PANTHER" id="PTHR43712">
    <property type="entry name" value="PUTATIVE (AFU_ORTHOLOGUE AFUA_4G14580)-RELATED"/>
    <property type="match status" value="1"/>
</dbReference>
<dbReference type="InterPro" id="IPR016461">
    <property type="entry name" value="COMT-like"/>
</dbReference>
<sequence>MLNIIRASAVQNGCFATQDVDLTSLPSTLPPALFWVTFTDAWAFFSIDIPKIGIAIMCNHLFRPRRGVKVFVLTVAFLLNILAAIGFVITYVRCDPVPGQFDRWRYPQTRCWDVKVLIIYACTVSGFSALINVGFSIWPGAVIWKLNLSTSRRLTAMALMSVGFASSAIAFIKLHSNTKLIGVADDLTYLERAANILQMANSLAEELAQTGNAEPSFEHGPPPALQSDAPESNASILRNQLFEMVDELHTLLRDPRNPSLSVHPIIRLGIAENFPEEGTTVEALAKNLGLRESIVGRLLRHSATHRVYYEAKPDFFIHTASSRALARNEGLRAWVLVGCEELLPASHKIPDALLKYPGSEEPQHSGWNLQNGTDKTIFQALPDMPDRAAVFARAMTWVTQPGLSPQYLAAAFPWKSNSESDDEGYTVVDVGGGLGHISMELATHRPRVQFIVQDAADVIAQAQDTPLDEGMRLVFQALDFFQDQPVHGADVYLLRLVLHDWSDKYAIKILRALIPALKPGARVVINDRVIPGYHQVHYLTERQARDNDMYMMAFQNARERTAEDWKALVKEADHRFEWTALHQTPKSIFGVVVVTWKG</sequence>
<evidence type="ECO:0000256" key="4">
    <source>
        <dbReference type="SAM" id="MobiDB-lite"/>
    </source>
</evidence>
<evidence type="ECO:0000256" key="1">
    <source>
        <dbReference type="ARBA" id="ARBA00022603"/>
    </source>
</evidence>
<dbReference type="InterPro" id="IPR001077">
    <property type="entry name" value="COMT_C"/>
</dbReference>
<dbReference type="Pfam" id="PF00891">
    <property type="entry name" value="Methyltransf_2"/>
    <property type="match status" value="1"/>
</dbReference>